<dbReference type="PANTHER" id="PTHR47327:SF1">
    <property type="entry name" value="RE15579P"/>
    <property type="match status" value="1"/>
</dbReference>
<dbReference type="SMART" id="SM00241">
    <property type="entry name" value="ZP"/>
    <property type="match status" value="1"/>
</dbReference>
<dbReference type="InterPro" id="IPR001507">
    <property type="entry name" value="ZP_dom"/>
</dbReference>
<proteinExistence type="predicted"/>
<feature type="domain" description="ZP" evidence="2">
    <location>
        <begin position="54"/>
        <end position="279"/>
    </location>
</feature>
<dbReference type="AlphaFoldDB" id="A0A6J8BZM8"/>
<evidence type="ECO:0000313" key="3">
    <source>
        <dbReference type="EMBL" id="CAC5389455.1"/>
    </source>
</evidence>
<dbReference type="GO" id="GO:0009653">
    <property type="term" value="P:anatomical structure morphogenesis"/>
    <property type="evidence" value="ECO:0007669"/>
    <property type="project" value="TreeGrafter"/>
</dbReference>
<feature type="transmembrane region" description="Helical" evidence="1">
    <location>
        <begin position="332"/>
        <end position="355"/>
    </location>
</feature>
<keyword evidence="1" id="KW-1133">Transmembrane helix</keyword>
<keyword evidence="1" id="KW-0472">Membrane</keyword>
<dbReference type="PANTHER" id="PTHR47327">
    <property type="entry name" value="FI18240P1-RELATED"/>
    <property type="match status" value="1"/>
</dbReference>
<evidence type="ECO:0000313" key="4">
    <source>
        <dbReference type="Proteomes" id="UP000507470"/>
    </source>
</evidence>
<protein>
    <recommendedName>
        <fullName evidence="2">ZP domain-containing protein</fullName>
    </recommendedName>
</protein>
<sequence length="436" mass="48392">MIDMNVNLITEELNNSIIDDLAGTEQQNKPSIEIGQEETFSVRNLTFSIERNGICNRNTITFTINNATDGGIVYILGSGPGCNRSTFSGYNTYSFDFSSCNVIWGRAFRIVIQRKSLYQTGDDKIIPINCIADLSDITVQAGLNIVPGQDGPLQTVTTKPAAYMTLLSNGNDVRGKMVQLTDSITLNIELFDQYKGIVQVTSTLKASTCTASTITIIDRGCSADTDLFPSFSKPRVGFITSTFRAFVPTDQTGSIVSLQFSCTLDICLKSCIMTHCPNRTGGYGRKRRGYGKHANVTYDQLHVGSTLAISIDDSVKIKGNDTEKTICMERSAFIVCLVFMLVLLLLTVYFAVMTYRWRHKAIERKEQKSISGERLYNEECSTVNNLPYDSFLSNSNSSIHSDQYCFDVEESSECYTSTSTESVHFVPKALKHVQFV</sequence>
<organism evidence="3 4">
    <name type="scientific">Mytilus coruscus</name>
    <name type="common">Sea mussel</name>
    <dbReference type="NCBI Taxonomy" id="42192"/>
    <lineage>
        <taxon>Eukaryota</taxon>
        <taxon>Metazoa</taxon>
        <taxon>Spiralia</taxon>
        <taxon>Lophotrochozoa</taxon>
        <taxon>Mollusca</taxon>
        <taxon>Bivalvia</taxon>
        <taxon>Autobranchia</taxon>
        <taxon>Pteriomorphia</taxon>
        <taxon>Mytilida</taxon>
        <taxon>Mytiloidea</taxon>
        <taxon>Mytilidae</taxon>
        <taxon>Mytilinae</taxon>
        <taxon>Mytilus</taxon>
    </lineage>
</organism>
<name>A0A6J8BZM8_MYTCO</name>
<keyword evidence="1" id="KW-0812">Transmembrane</keyword>
<dbReference type="OrthoDB" id="6129083at2759"/>
<dbReference type="InterPro" id="IPR052774">
    <property type="entry name" value="Celegans_DevNeuronal_Protein"/>
</dbReference>
<evidence type="ECO:0000259" key="2">
    <source>
        <dbReference type="SMART" id="SM00241"/>
    </source>
</evidence>
<evidence type="ECO:0000256" key="1">
    <source>
        <dbReference type="SAM" id="Phobius"/>
    </source>
</evidence>
<keyword evidence="4" id="KW-1185">Reference proteome</keyword>
<gene>
    <name evidence="3" type="ORF">MCOR_24617</name>
</gene>
<dbReference type="EMBL" id="CACVKT020004338">
    <property type="protein sequence ID" value="CAC5389455.1"/>
    <property type="molecule type" value="Genomic_DNA"/>
</dbReference>
<reference evidence="3 4" key="1">
    <citation type="submission" date="2020-06" db="EMBL/GenBank/DDBJ databases">
        <authorList>
            <person name="Li R."/>
            <person name="Bekaert M."/>
        </authorList>
    </citation>
    <scope>NUCLEOTIDE SEQUENCE [LARGE SCALE GENOMIC DNA]</scope>
    <source>
        <strain evidence="4">wild</strain>
    </source>
</reference>
<dbReference type="Proteomes" id="UP000507470">
    <property type="component" value="Unassembled WGS sequence"/>
</dbReference>
<accession>A0A6J8BZM8</accession>